<keyword evidence="5 15" id="KW-0808">Transferase</keyword>
<comment type="caution">
    <text evidence="15">The sequence shown here is derived from an EMBL/GenBank/DDBJ whole genome shotgun (WGS) entry which is preliminary data.</text>
</comment>
<dbReference type="GO" id="GO:0000155">
    <property type="term" value="F:phosphorelay sensor kinase activity"/>
    <property type="evidence" value="ECO:0007669"/>
    <property type="project" value="InterPro"/>
</dbReference>
<dbReference type="SMART" id="SM00304">
    <property type="entry name" value="HAMP"/>
    <property type="match status" value="1"/>
</dbReference>
<name>A0A839ZZ46_9CAUL</name>
<keyword evidence="9" id="KW-0902">Two-component regulatory system</keyword>
<keyword evidence="6 12" id="KW-0812">Transmembrane</keyword>
<feature type="domain" description="Histidine kinase" evidence="13">
    <location>
        <begin position="319"/>
        <end position="542"/>
    </location>
</feature>
<protein>
    <recommendedName>
        <fullName evidence="3">histidine kinase</fullName>
        <ecNumber evidence="3">2.7.13.3</ecNumber>
    </recommendedName>
</protein>
<dbReference type="Gene3D" id="1.10.287.130">
    <property type="match status" value="1"/>
</dbReference>
<keyword evidence="4" id="KW-0597">Phosphoprotein</keyword>
<feature type="compositionally biased region" description="Basic and acidic residues" evidence="11">
    <location>
        <begin position="1"/>
        <end position="14"/>
    </location>
</feature>
<accession>A0A839ZZ46</accession>
<comment type="subcellular location">
    <subcellularLocation>
        <location evidence="2">Membrane</location>
    </subcellularLocation>
</comment>
<dbReference type="InterPro" id="IPR036890">
    <property type="entry name" value="HATPase_C_sf"/>
</dbReference>
<dbReference type="Gene3D" id="3.30.565.10">
    <property type="entry name" value="Histidine kinase-like ATPase, C-terminal domain"/>
    <property type="match status" value="1"/>
</dbReference>
<evidence type="ECO:0000256" key="8">
    <source>
        <dbReference type="ARBA" id="ARBA00022989"/>
    </source>
</evidence>
<feature type="transmembrane region" description="Helical" evidence="12">
    <location>
        <begin position="40"/>
        <end position="60"/>
    </location>
</feature>
<evidence type="ECO:0000256" key="9">
    <source>
        <dbReference type="ARBA" id="ARBA00023012"/>
    </source>
</evidence>
<dbReference type="PROSITE" id="PS50885">
    <property type="entry name" value="HAMP"/>
    <property type="match status" value="1"/>
</dbReference>
<evidence type="ECO:0000313" key="15">
    <source>
        <dbReference type="EMBL" id="MBB3890520.1"/>
    </source>
</evidence>
<dbReference type="InterPro" id="IPR025908">
    <property type="entry name" value="Sensor_TM1"/>
</dbReference>
<dbReference type="Pfam" id="PF00512">
    <property type="entry name" value="HisKA"/>
    <property type="match status" value="1"/>
</dbReference>
<evidence type="ECO:0000256" key="10">
    <source>
        <dbReference type="ARBA" id="ARBA00023136"/>
    </source>
</evidence>
<reference evidence="15 16" key="1">
    <citation type="submission" date="2020-08" db="EMBL/GenBank/DDBJ databases">
        <title>Genomic Encyclopedia of Type Strains, Phase IV (KMG-IV): sequencing the most valuable type-strain genomes for metagenomic binning, comparative biology and taxonomic classification.</title>
        <authorList>
            <person name="Goeker M."/>
        </authorList>
    </citation>
    <scope>NUCLEOTIDE SEQUENCE [LARGE SCALE GENOMIC DNA]</scope>
    <source>
        <strain evidence="15 16">DSM 21793</strain>
    </source>
</reference>
<dbReference type="EC" id="2.7.13.3" evidence="3"/>
<keyword evidence="8 12" id="KW-1133">Transmembrane helix</keyword>
<proteinExistence type="predicted"/>
<feature type="domain" description="HAMP" evidence="14">
    <location>
        <begin position="256"/>
        <end position="311"/>
    </location>
</feature>
<dbReference type="RefSeq" id="WP_183770741.1">
    <property type="nucleotide sequence ID" value="NZ_JACIDK010000002.1"/>
</dbReference>
<dbReference type="SUPFAM" id="SSF47384">
    <property type="entry name" value="Homodimeric domain of signal transducing histidine kinase"/>
    <property type="match status" value="1"/>
</dbReference>
<feature type="region of interest" description="Disordered" evidence="11">
    <location>
        <begin position="1"/>
        <end position="25"/>
    </location>
</feature>
<dbReference type="PANTHER" id="PTHR45436:SF5">
    <property type="entry name" value="SENSOR HISTIDINE KINASE TRCS"/>
    <property type="match status" value="1"/>
</dbReference>
<dbReference type="InterPro" id="IPR036097">
    <property type="entry name" value="HisK_dim/P_sf"/>
</dbReference>
<dbReference type="GO" id="GO:0016020">
    <property type="term" value="C:membrane"/>
    <property type="evidence" value="ECO:0007669"/>
    <property type="project" value="UniProtKB-SubCell"/>
</dbReference>
<dbReference type="PRINTS" id="PR00344">
    <property type="entry name" value="BCTRLSENSOR"/>
</dbReference>
<dbReference type="InterPro" id="IPR003594">
    <property type="entry name" value="HATPase_dom"/>
</dbReference>
<dbReference type="InterPro" id="IPR025919">
    <property type="entry name" value="Stimulus_sens_dom"/>
</dbReference>
<evidence type="ECO:0000256" key="2">
    <source>
        <dbReference type="ARBA" id="ARBA00004370"/>
    </source>
</evidence>
<evidence type="ECO:0000256" key="3">
    <source>
        <dbReference type="ARBA" id="ARBA00012438"/>
    </source>
</evidence>
<evidence type="ECO:0000256" key="4">
    <source>
        <dbReference type="ARBA" id="ARBA00022553"/>
    </source>
</evidence>
<dbReference type="SMART" id="SM00387">
    <property type="entry name" value="HATPase_c"/>
    <property type="match status" value="1"/>
</dbReference>
<dbReference type="SUPFAM" id="SSF55874">
    <property type="entry name" value="ATPase domain of HSP90 chaperone/DNA topoisomerase II/histidine kinase"/>
    <property type="match status" value="1"/>
</dbReference>
<dbReference type="Pfam" id="PF02518">
    <property type="entry name" value="HATPase_c"/>
    <property type="match status" value="1"/>
</dbReference>
<dbReference type="CDD" id="cd00082">
    <property type="entry name" value="HisKA"/>
    <property type="match status" value="1"/>
</dbReference>
<dbReference type="CDD" id="cd06225">
    <property type="entry name" value="HAMP"/>
    <property type="match status" value="1"/>
</dbReference>
<sequence>MASDTDTAKPDPKPTARTRRPPPAGPSFFSWLPGSRLGRFIILLNVLGLAIIIAGSLLLNELRRGLVGARIDSLTTQGELIVNVINRAATVGEPTPELDAQAASEILQMLSNPRSQRARLFDAKGNLIADSYWVADRVEWKVLPPARPREDQRGLALDLKIGRPPPPPAPAAQRALMMEVGQALRGVHWAGMRTAEDGERVVSVSIPIQHVQAVLGVLTLEASDVDEIIRAERQALAPFILIAIFVTLVSSILLNNLIAQPVRMLSRAADRVRLSRARSISLPQLARRDDELGDLTRSLEDMTDALSERMDAIERFAADVAHEIKNPLTSLRSAVETLDLVKDPAARDRLMAILKNDIQRLDRLVTDISNASRLDAELSREDLRALDLGRLITEVTQLYQDTAKPGDAAVAFTPPDTLEPIMVSGREGPLGQLLRNLIDNARSFSAKGGEVRVRLERGRGQAVLTVDDDGPGIPPDNLETIFQRFYTSRPKGAAFGGNSGLGLSIARQIAAAQGGSIRAENRTGPDGVVEGARFVVTLPEARR</sequence>
<evidence type="ECO:0000313" key="16">
    <source>
        <dbReference type="Proteomes" id="UP000530564"/>
    </source>
</evidence>
<dbReference type="EMBL" id="JACIDK010000002">
    <property type="protein sequence ID" value="MBB3890520.1"/>
    <property type="molecule type" value="Genomic_DNA"/>
</dbReference>
<evidence type="ECO:0000256" key="6">
    <source>
        <dbReference type="ARBA" id="ARBA00022692"/>
    </source>
</evidence>
<evidence type="ECO:0000256" key="7">
    <source>
        <dbReference type="ARBA" id="ARBA00022777"/>
    </source>
</evidence>
<evidence type="ECO:0000256" key="5">
    <source>
        <dbReference type="ARBA" id="ARBA00022679"/>
    </source>
</evidence>
<dbReference type="AlphaFoldDB" id="A0A839ZZ46"/>
<evidence type="ECO:0000259" key="14">
    <source>
        <dbReference type="PROSITE" id="PS50885"/>
    </source>
</evidence>
<keyword evidence="7 15" id="KW-0418">Kinase</keyword>
<dbReference type="InterPro" id="IPR003661">
    <property type="entry name" value="HisK_dim/P_dom"/>
</dbReference>
<keyword evidence="10 12" id="KW-0472">Membrane</keyword>
<organism evidence="15 16">
    <name type="scientific">Phenylobacterium haematophilum</name>
    <dbReference type="NCBI Taxonomy" id="98513"/>
    <lineage>
        <taxon>Bacteria</taxon>
        <taxon>Pseudomonadati</taxon>
        <taxon>Pseudomonadota</taxon>
        <taxon>Alphaproteobacteria</taxon>
        <taxon>Caulobacterales</taxon>
        <taxon>Caulobacteraceae</taxon>
        <taxon>Phenylobacterium</taxon>
    </lineage>
</organism>
<evidence type="ECO:0000256" key="1">
    <source>
        <dbReference type="ARBA" id="ARBA00000085"/>
    </source>
</evidence>
<keyword evidence="16" id="KW-1185">Reference proteome</keyword>
<dbReference type="SMART" id="SM00388">
    <property type="entry name" value="HisKA"/>
    <property type="match status" value="1"/>
</dbReference>
<evidence type="ECO:0000259" key="13">
    <source>
        <dbReference type="PROSITE" id="PS50109"/>
    </source>
</evidence>
<dbReference type="PANTHER" id="PTHR45436">
    <property type="entry name" value="SENSOR HISTIDINE KINASE YKOH"/>
    <property type="match status" value="1"/>
</dbReference>
<dbReference type="InterPro" id="IPR050428">
    <property type="entry name" value="TCS_sensor_his_kinase"/>
</dbReference>
<dbReference type="InterPro" id="IPR004358">
    <property type="entry name" value="Sig_transdc_His_kin-like_C"/>
</dbReference>
<dbReference type="Pfam" id="PF13755">
    <property type="entry name" value="Sensor_TM1"/>
    <property type="match status" value="1"/>
</dbReference>
<dbReference type="PROSITE" id="PS50109">
    <property type="entry name" value="HIS_KIN"/>
    <property type="match status" value="1"/>
</dbReference>
<evidence type="ECO:0000256" key="11">
    <source>
        <dbReference type="SAM" id="MobiDB-lite"/>
    </source>
</evidence>
<dbReference type="InterPro" id="IPR005467">
    <property type="entry name" value="His_kinase_dom"/>
</dbReference>
<comment type="catalytic activity">
    <reaction evidence="1">
        <text>ATP + protein L-histidine = ADP + protein N-phospho-L-histidine.</text>
        <dbReference type="EC" id="2.7.13.3"/>
    </reaction>
</comment>
<evidence type="ECO:0000256" key="12">
    <source>
        <dbReference type="SAM" id="Phobius"/>
    </source>
</evidence>
<dbReference type="Proteomes" id="UP000530564">
    <property type="component" value="Unassembled WGS sequence"/>
</dbReference>
<dbReference type="Pfam" id="PF13756">
    <property type="entry name" value="Stimulus_sens_1"/>
    <property type="match status" value="1"/>
</dbReference>
<dbReference type="Gene3D" id="6.10.340.10">
    <property type="match status" value="1"/>
</dbReference>
<dbReference type="InterPro" id="IPR003660">
    <property type="entry name" value="HAMP_dom"/>
</dbReference>
<feature type="transmembrane region" description="Helical" evidence="12">
    <location>
        <begin position="236"/>
        <end position="258"/>
    </location>
</feature>
<gene>
    <name evidence="15" type="ORF">GGQ61_001237</name>
</gene>